<dbReference type="PROSITE" id="PS50118">
    <property type="entry name" value="HMG_BOX_2"/>
    <property type="match status" value="2"/>
</dbReference>
<dbReference type="OrthoDB" id="5550281at2759"/>
<evidence type="ECO:0000259" key="4">
    <source>
        <dbReference type="PROSITE" id="PS50118"/>
    </source>
</evidence>
<feature type="compositionally biased region" description="Basic and acidic residues" evidence="3">
    <location>
        <begin position="98"/>
        <end position="146"/>
    </location>
</feature>
<dbReference type="SMART" id="SM00398">
    <property type="entry name" value="HMG"/>
    <property type="match status" value="2"/>
</dbReference>
<dbReference type="GO" id="GO:0005634">
    <property type="term" value="C:nucleus"/>
    <property type="evidence" value="ECO:0007669"/>
    <property type="project" value="UniProtKB-UniRule"/>
</dbReference>
<name>A0A238FGU3_9BASI</name>
<evidence type="ECO:0000313" key="6">
    <source>
        <dbReference type="Proteomes" id="UP000198372"/>
    </source>
</evidence>
<evidence type="ECO:0000256" key="3">
    <source>
        <dbReference type="SAM" id="MobiDB-lite"/>
    </source>
</evidence>
<dbReference type="Pfam" id="PF09011">
    <property type="entry name" value="HMG_box_2"/>
    <property type="match status" value="1"/>
</dbReference>
<organism evidence="5 6">
    <name type="scientific">Microbotryum intermedium</name>
    <dbReference type="NCBI Taxonomy" id="269621"/>
    <lineage>
        <taxon>Eukaryota</taxon>
        <taxon>Fungi</taxon>
        <taxon>Dikarya</taxon>
        <taxon>Basidiomycota</taxon>
        <taxon>Pucciniomycotina</taxon>
        <taxon>Microbotryomycetes</taxon>
        <taxon>Microbotryales</taxon>
        <taxon>Microbotryaceae</taxon>
        <taxon>Microbotryum</taxon>
    </lineage>
</organism>
<gene>
    <name evidence="5" type="ORF">BQ2448_3994</name>
</gene>
<keyword evidence="2" id="KW-0539">Nucleus</keyword>
<dbReference type="InterPro" id="IPR050342">
    <property type="entry name" value="HMGB"/>
</dbReference>
<dbReference type="PANTHER" id="PTHR48112">
    <property type="entry name" value="HIGH MOBILITY GROUP PROTEIN DSP1"/>
    <property type="match status" value="1"/>
</dbReference>
<feature type="DNA-binding region" description="HMG box" evidence="2">
    <location>
        <begin position="274"/>
        <end position="346"/>
    </location>
</feature>
<protein>
    <submittedName>
        <fullName evidence="5">BQ2448_3994 protein</fullName>
    </submittedName>
</protein>
<dbReference type="AlphaFoldDB" id="A0A238FGU3"/>
<dbReference type="GO" id="GO:0003677">
    <property type="term" value="F:DNA binding"/>
    <property type="evidence" value="ECO:0007669"/>
    <property type="project" value="UniProtKB-UniRule"/>
</dbReference>
<evidence type="ECO:0000256" key="1">
    <source>
        <dbReference type="ARBA" id="ARBA00023125"/>
    </source>
</evidence>
<keyword evidence="1 2" id="KW-0238">DNA-binding</keyword>
<dbReference type="SUPFAM" id="SSF47095">
    <property type="entry name" value="HMG-box"/>
    <property type="match status" value="2"/>
</dbReference>
<reference evidence="6" key="1">
    <citation type="submission" date="2016-09" db="EMBL/GenBank/DDBJ databases">
        <authorList>
            <person name="Jeantristanb JTB J.-T."/>
            <person name="Ricardo R."/>
        </authorList>
    </citation>
    <scope>NUCLEOTIDE SEQUENCE [LARGE SCALE GENOMIC DNA]</scope>
</reference>
<evidence type="ECO:0000256" key="2">
    <source>
        <dbReference type="PROSITE-ProRule" id="PRU00267"/>
    </source>
</evidence>
<sequence>MRVIVATPLLRSLARPTLSATIANARFARSSPSSSSSSLLTASSNSTRFPCLSLARPFSSSRAVAEEADAGAAATEGGATEDAAVVVKKPRKASTSQQDKEKLKAQKLKQREKEKARKDKEKAAEKKKKEQARLKAAEKKKKDQLKLKAKAKATPKPRITSRLNHPKQPMNTWSIFLARYTAERKASHNPADGKFPSVVEIARDAAPAYRDLSPSEKAELLRTAEEQKAAFPQVLAEWTASLTPEMIREENAIRARRKKLGKSRKGPMRLEGQPKRPASAYIMWTSKIRNEQGIAGEVLKGETNILEQSKLLAAAWKSLSTEERSAMEAEQKEALAAYQEAKAAFQAKLQQSTSA</sequence>
<dbReference type="Gene3D" id="1.10.30.10">
    <property type="entry name" value="High mobility group box domain"/>
    <property type="match status" value="2"/>
</dbReference>
<dbReference type="InterPro" id="IPR036910">
    <property type="entry name" value="HMG_box_dom_sf"/>
</dbReference>
<dbReference type="STRING" id="269621.A0A238FGU3"/>
<proteinExistence type="predicted"/>
<dbReference type="InterPro" id="IPR009071">
    <property type="entry name" value="HMG_box_dom"/>
</dbReference>
<evidence type="ECO:0000313" key="5">
    <source>
        <dbReference type="EMBL" id="SCV72457.1"/>
    </source>
</evidence>
<feature type="DNA-binding region" description="HMG box" evidence="2">
    <location>
        <begin position="166"/>
        <end position="239"/>
    </location>
</feature>
<feature type="domain" description="HMG box" evidence="4">
    <location>
        <begin position="166"/>
        <end position="239"/>
    </location>
</feature>
<dbReference type="PANTHER" id="PTHR48112:SF22">
    <property type="entry name" value="MITOCHONDRIAL TRANSCRIPTION FACTOR A, ISOFORM B"/>
    <property type="match status" value="1"/>
</dbReference>
<feature type="compositionally biased region" description="Low complexity" evidence="3">
    <location>
        <begin position="70"/>
        <end position="85"/>
    </location>
</feature>
<keyword evidence="6" id="KW-1185">Reference proteome</keyword>
<feature type="domain" description="HMG box" evidence="4">
    <location>
        <begin position="274"/>
        <end position="346"/>
    </location>
</feature>
<accession>A0A238FGU3</accession>
<dbReference type="Proteomes" id="UP000198372">
    <property type="component" value="Unassembled WGS sequence"/>
</dbReference>
<feature type="region of interest" description="Disordered" evidence="3">
    <location>
        <begin position="63"/>
        <end position="167"/>
    </location>
</feature>
<dbReference type="EMBL" id="FMSP01000009">
    <property type="protein sequence ID" value="SCV72457.1"/>
    <property type="molecule type" value="Genomic_DNA"/>
</dbReference>